<dbReference type="InterPro" id="IPR005135">
    <property type="entry name" value="Endo/exonuclease/phosphatase"/>
</dbReference>
<dbReference type="RefSeq" id="WP_091548122.1">
    <property type="nucleotide sequence ID" value="NZ_FONY01000028.1"/>
</dbReference>
<dbReference type="PANTHER" id="PTHR14859:SF15">
    <property type="entry name" value="ENDONUCLEASE_EXONUCLEASE_PHOSPHATASE DOMAIN-CONTAINING PROTEIN"/>
    <property type="match status" value="1"/>
</dbReference>
<evidence type="ECO:0000313" key="4">
    <source>
        <dbReference type="Proteomes" id="UP000199513"/>
    </source>
</evidence>
<keyword evidence="3" id="KW-0269">Exonuclease</keyword>
<accession>A0A1I2I319</accession>
<evidence type="ECO:0000256" key="1">
    <source>
        <dbReference type="SAM" id="Phobius"/>
    </source>
</evidence>
<keyword evidence="1" id="KW-0812">Transmembrane</keyword>
<feature type="transmembrane region" description="Helical" evidence="1">
    <location>
        <begin position="7"/>
        <end position="24"/>
    </location>
</feature>
<dbReference type="CDD" id="cd09084">
    <property type="entry name" value="EEP-2"/>
    <property type="match status" value="1"/>
</dbReference>
<dbReference type="InterPro" id="IPR051916">
    <property type="entry name" value="GPI-anchor_lipid_remodeler"/>
</dbReference>
<sequence>MKKRFFINKVVFFVSLLCYLSIFVPPDAFWIAGFLALIIPVLLLTHLFFIIYWFLLKKYSYAIYSFIALFIGYSFIFKTFTWNENADIKPNFSVLSYNAKIFKAYDKDAEGQASQNIIRWLTQEEAEIKCFQEFYHWQDSKVLNTIEQISQNNRYYTHFQRTYTNDVGGLVGMATFSKFPIINKGYLHLGGKYKYGVIFTDIVVKKDTIRIYNAHLKSMSIDTKSLTTTENWQENYLKLFKRLKNGFIERAKQVKKINEHIATCPYPVILCGDLNDIPYSYTYTQLKTHLNNAFEEGGKGFGFTFNSWLFFLRIDNQFFSNRFKIKDFHTFREITYSDHFPIKASYCIE</sequence>
<keyword evidence="4" id="KW-1185">Reference proteome</keyword>
<dbReference type="EMBL" id="FONY01000028">
    <property type="protein sequence ID" value="SFF36058.1"/>
    <property type="molecule type" value="Genomic_DNA"/>
</dbReference>
<keyword evidence="1" id="KW-0472">Membrane</keyword>
<name>A0A1I2I319_9BACT</name>
<keyword evidence="3" id="KW-0255">Endonuclease</keyword>
<dbReference type="Gene3D" id="3.60.10.10">
    <property type="entry name" value="Endonuclease/exonuclease/phosphatase"/>
    <property type="match status" value="1"/>
</dbReference>
<dbReference type="GO" id="GO:0004519">
    <property type="term" value="F:endonuclease activity"/>
    <property type="evidence" value="ECO:0007669"/>
    <property type="project" value="UniProtKB-KW"/>
</dbReference>
<feature type="transmembrane region" description="Helical" evidence="1">
    <location>
        <begin position="61"/>
        <end position="82"/>
    </location>
</feature>
<dbReference type="InterPro" id="IPR036691">
    <property type="entry name" value="Endo/exonu/phosph_ase_sf"/>
</dbReference>
<keyword evidence="1" id="KW-1133">Transmembrane helix</keyword>
<dbReference type="GO" id="GO:0004527">
    <property type="term" value="F:exonuclease activity"/>
    <property type="evidence" value="ECO:0007669"/>
    <property type="project" value="UniProtKB-KW"/>
</dbReference>
<feature type="domain" description="Endonuclease/exonuclease/phosphatase" evidence="2">
    <location>
        <begin position="82"/>
        <end position="339"/>
    </location>
</feature>
<evidence type="ECO:0000259" key="2">
    <source>
        <dbReference type="Pfam" id="PF03372"/>
    </source>
</evidence>
<dbReference type="GO" id="GO:0006506">
    <property type="term" value="P:GPI anchor biosynthetic process"/>
    <property type="evidence" value="ECO:0007669"/>
    <property type="project" value="TreeGrafter"/>
</dbReference>
<reference evidence="3 4" key="1">
    <citation type="submission" date="2016-10" db="EMBL/GenBank/DDBJ databases">
        <authorList>
            <person name="de Groot N.N."/>
        </authorList>
    </citation>
    <scope>NUCLEOTIDE SEQUENCE [LARGE SCALE GENOMIC DNA]</scope>
    <source>
        <strain>GEY</strain>
        <strain evidence="4">DSM 9560</strain>
    </source>
</reference>
<dbReference type="Pfam" id="PF03372">
    <property type="entry name" value="Exo_endo_phos"/>
    <property type="match status" value="1"/>
</dbReference>
<gene>
    <name evidence="3" type="ORF">SAMN04488541_102823</name>
</gene>
<dbReference type="Proteomes" id="UP000199513">
    <property type="component" value="Unassembled WGS sequence"/>
</dbReference>
<evidence type="ECO:0000313" key="3">
    <source>
        <dbReference type="EMBL" id="SFF36058.1"/>
    </source>
</evidence>
<protein>
    <submittedName>
        <fullName evidence="3">Metal-dependent hydrolase, endonuclease/exonuclease/phosphatase family</fullName>
    </submittedName>
</protein>
<dbReference type="AlphaFoldDB" id="A0A1I2I319"/>
<dbReference type="SUPFAM" id="SSF56219">
    <property type="entry name" value="DNase I-like"/>
    <property type="match status" value="1"/>
</dbReference>
<feature type="transmembrane region" description="Helical" evidence="1">
    <location>
        <begin position="30"/>
        <end position="54"/>
    </location>
</feature>
<dbReference type="STRING" id="1003.SAMN04488541_102823"/>
<proteinExistence type="predicted"/>
<keyword evidence="3" id="KW-0540">Nuclease</keyword>
<keyword evidence="3" id="KW-0378">Hydrolase</keyword>
<organism evidence="3 4">
    <name type="scientific">Thermoflexibacter ruber</name>
    <dbReference type="NCBI Taxonomy" id="1003"/>
    <lineage>
        <taxon>Bacteria</taxon>
        <taxon>Pseudomonadati</taxon>
        <taxon>Bacteroidota</taxon>
        <taxon>Cytophagia</taxon>
        <taxon>Cytophagales</taxon>
        <taxon>Thermoflexibacteraceae</taxon>
        <taxon>Thermoflexibacter</taxon>
    </lineage>
</organism>
<dbReference type="GO" id="GO:0016020">
    <property type="term" value="C:membrane"/>
    <property type="evidence" value="ECO:0007669"/>
    <property type="project" value="GOC"/>
</dbReference>
<dbReference type="PANTHER" id="PTHR14859">
    <property type="entry name" value="CALCOFLUOR WHITE HYPERSENSITIVE PROTEIN PRECURSOR"/>
    <property type="match status" value="1"/>
</dbReference>
<dbReference type="OrthoDB" id="635146at2"/>